<keyword evidence="1" id="KW-0472">Membrane</keyword>
<reference evidence="2 3" key="1">
    <citation type="submission" date="2020-08" db="EMBL/GenBank/DDBJ databases">
        <title>Genomic Encyclopedia of Type Strains, Phase IV (KMG-IV): sequencing the most valuable type-strain genomes for metagenomic binning, comparative biology and taxonomic classification.</title>
        <authorList>
            <person name="Goeker M."/>
        </authorList>
    </citation>
    <scope>NUCLEOTIDE SEQUENCE [LARGE SCALE GENOMIC DNA]</scope>
    <source>
        <strain evidence="2 3">DSM 26189</strain>
    </source>
</reference>
<evidence type="ECO:0000313" key="2">
    <source>
        <dbReference type="EMBL" id="MBB3928715.1"/>
    </source>
</evidence>
<keyword evidence="1" id="KW-1133">Transmembrane helix</keyword>
<evidence type="ECO:0000256" key="1">
    <source>
        <dbReference type="SAM" id="Phobius"/>
    </source>
</evidence>
<evidence type="ECO:0000313" key="3">
    <source>
        <dbReference type="Proteomes" id="UP000571950"/>
    </source>
</evidence>
<protein>
    <submittedName>
        <fullName evidence="2">Uncharacterized protein</fullName>
    </submittedName>
</protein>
<keyword evidence="3" id="KW-1185">Reference proteome</keyword>
<proteinExistence type="predicted"/>
<keyword evidence="1" id="KW-0812">Transmembrane</keyword>
<feature type="transmembrane region" description="Helical" evidence="1">
    <location>
        <begin position="59"/>
        <end position="83"/>
    </location>
</feature>
<name>A0A7W6BKG4_9SPHN</name>
<comment type="caution">
    <text evidence="2">The sequence shown here is derived from an EMBL/GenBank/DDBJ whole genome shotgun (WGS) entry which is preliminary data.</text>
</comment>
<dbReference type="RefSeq" id="WP_099533788.1">
    <property type="nucleotide sequence ID" value="NZ_BSPS01000073.1"/>
</dbReference>
<gene>
    <name evidence="2" type="ORF">GGR43_004460</name>
</gene>
<organism evidence="2 3">
    <name type="scientific">Sphingobium jiangsuense</name>
    <dbReference type="NCBI Taxonomy" id="870476"/>
    <lineage>
        <taxon>Bacteria</taxon>
        <taxon>Pseudomonadati</taxon>
        <taxon>Pseudomonadota</taxon>
        <taxon>Alphaproteobacteria</taxon>
        <taxon>Sphingomonadales</taxon>
        <taxon>Sphingomonadaceae</taxon>
        <taxon>Sphingobium</taxon>
    </lineage>
</organism>
<dbReference type="AlphaFoldDB" id="A0A7W6BKG4"/>
<dbReference type="EMBL" id="JACIDT010000032">
    <property type="protein sequence ID" value="MBB3928715.1"/>
    <property type="molecule type" value="Genomic_DNA"/>
</dbReference>
<dbReference type="Proteomes" id="UP000571950">
    <property type="component" value="Unassembled WGS sequence"/>
</dbReference>
<accession>A0A7W6BKG4</accession>
<feature type="transmembrane region" description="Helical" evidence="1">
    <location>
        <begin position="25"/>
        <end position="47"/>
    </location>
</feature>
<sequence>MAFIIAAVLGVIALAWFLRRLFPALFAAVFVLFAPVWLVGGALLDLLRRPLAFLRPVGLALARLVGFVLVLPLLPFIFVWSFFAELWRQFRPSKASAPAPAGVKPPTPMQAATKRTADVIDLAAWRRHNDGNAE</sequence>